<dbReference type="GO" id="GO:0006270">
    <property type="term" value="P:DNA replication initiation"/>
    <property type="evidence" value="ECO:0007669"/>
    <property type="project" value="TreeGrafter"/>
</dbReference>
<feature type="compositionally biased region" description="Basic residues" evidence="1">
    <location>
        <begin position="1"/>
        <end position="11"/>
    </location>
</feature>
<protein>
    <submittedName>
        <fullName evidence="2">Uncharacterized protein</fullName>
    </submittedName>
</protein>
<feature type="compositionally biased region" description="Basic residues" evidence="1">
    <location>
        <begin position="863"/>
        <end position="887"/>
    </location>
</feature>
<accession>V7PTW9</accession>
<gene>
    <name evidence="2" type="ORF">YYC_00634</name>
</gene>
<dbReference type="AlphaFoldDB" id="V7PTW9"/>
<dbReference type="GO" id="GO:0003682">
    <property type="term" value="F:chromatin binding"/>
    <property type="evidence" value="ECO:0007669"/>
    <property type="project" value="TreeGrafter"/>
</dbReference>
<dbReference type="Proteomes" id="UP000018538">
    <property type="component" value="Unassembled WGS sequence"/>
</dbReference>
<organism evidence="2 3">
    <name type="scientific">Plasmodium yoelii 17X</name>
    <dbReference type="NCBI Taxonomy" id="1323249"/>
    <lineage>
        <taxon>Eukaryota</taxon>
        <taxon>Sar</taxon>
        <taxon>Alveolata</taxon>
        <taxon>Apicomplexa</taxon>
        <taxon>Aconoidasida</taxon>
        <taxon>Haemosporida</taxon>
        <taxon>Plasmodiidae</taxon>
        <taxon>Plasmodium</taxon>
        <taxon>Plasmodium (Vinckeia)</taxon>
    </lineage>
</organism>
<feature type="region of interest" description="Disordered" evidence="1">
    <location>
        <begin position="852"/>
        <end position="887"/>
    </location>
</feature>
<dbReference type="OrthoDB" id="372073at2759"/>
<feature type="region of interest" description="Disordered" evidence="1">
    <location>
        <begin position="1"/>
        <end position="23"/>
    </location>
</feature>
<dbReference type="InterPro" id="IPR016903">
    <property type="entry name" value="Nucleolar_cplx-assoc_3"/>
</dbReference>
<evidence type="ECO:0000256" key="1">
    <source>
        <dbReference type="SAM" id="MobiDB-lite"/>
    </source>
</evidence>
<dbReference type="PANTHER" id="PTHR14428:SF5">
    <property type="entry name" value="NUCLEOLAR COMPLEX PROTEIN 3 HOMOLOG"/>
    <property type="match status" value="1"/>
</dbReference>
<sequence length="887" mass="103644">MNKIKKKRKHTYMGEGENNLSEDSVRKFNNNFDKNVRRNLFNLPKIKGNGVVIYDEDDDNYNENEEKIRQKKKSKKEEKREQKLKSMLYDMNKKKTKIIKSSIDEEIIKISNKMNNYKDIKNIIADICNNIMGDQTMYIDKFELLFYILQEAIKRKKKIINKESPNSISNNYSDNSKDEYKTKYNYFEDISNVASISICTVLKCITPSYKIINMNNDSNSNSSNNLSKGKQNNSSNKFSKIIENVNIIEEKIVKYFKKFCNILKDKIKHNTIVYVNLLCEIITVNLHLSKSENLYDLLIIYSNSHTYNNNIKYNKSKENDKIIKKNNNSEMNIKILCMKCLNTIKEIIDNDSNLSITIYLIDYFVNNLFKNNCKISSDLLRIFSKIKISEKKINAKLYSQDVINNISILDKDNNNNEEINAKTNICGELKIIEKNTEKILENLFFVYLCVLREHNKYSTIFVKNVLYAISNYAPYINKLLMDDVFQEIKALAIGDDKKGFKNGENDGNNKNNKNNKNNENIVVSSNSLKLTAIHIFLEILNKTNDNIYIDCSWVAQSLIDLLDSDLSHFYVGSSCYLFENTNFIYTSFLDTKNNNYLIDASNNIESRESKYNFPSELLYCIHLLLITKNFTTNYNTFKSSNNQLLAKIVYKLYNVSIHSDYIISFCFLKLIKNILDKYPLVKSIIEMDGITISIMDGNLSVFFQNIYFHSFYFNNVSSLAFDISLNDSNDIYKTEINKYMNINNIIGQNKIINYNLSLREKNIIDKNKIFNYNSSDIYYKNNKYSNLDNNKFKHTNNISYNSSTNVNKTLSLNFANPHMLMAIDFVEIVFSPYNEFIKSFQINLLQTDKHSNTGSDADNGNNHNHRKVRKITKNKKSKKKKKKNRKK</sequence>
<keyword evidence="3" id="KW-1185">Reference proteome</keyword>
<dbReference type="EMBL" id="KI635730">
    <property type="protein sequence ID" value="ETB63036.1"/>
    <property type="molecule type" value="Genomic_DNA"/>
</dbReference>
<proteinExistence type="predicted"/>
<feature type="compositionally biased region" description="Polar residues" evidence="1">
    <location>
        <begin position="852"/>
        <end position="862"/>
    </location>
</feature>
<evidence type="ECO:0000313" key="3">
    <source>
        <dbReference type="Proteomes" id="UP000018538"/>
    </source>
</evidence>
<reference evidence="2 3" key="1">
    <citation type="submission" date="2013-11" db="EMBL/GenBank/DDBJ databases">
        <title>The Genome Sequence of Plasmodium yoelii 17X.</title>
        <authorList>
            <consortium name="The Broad Institute Genomics Platform"/>
            <consortium name="The Broad Institute Genome Sequencing Center for Infectious Disease"/>
            <person name="Neafsey D."/>
            <person name="Adams J."/>
            <person name="Walker B."/>
            <person name="Young S.K."/>
            <person name="Zeng Q."/>
            <person name="Gargeya S."/>
            <person name="Fitzgerald M."/>
            <person name="Haas B."/>
            <person name="Abouelleil A."/>
            <person name="Alvarado L."/>
            <person name="Chapman S.B."/>
            <person name="Gainer-Dewar J."/>
            <person name="Goldberg J."/>
            <person name="Griggs A."/>
            <person name="Gujja S."/>
            <person name="Hansen M."/>
            <person name="Howarth C."/>
            <person name="Imamovic A."/>
            <person name="Ireland A."/>
            <person name="Larimer J."/>
            <person name="McCowan C."/>
            <person name="Murphy C."/>
            <person name="Pearson M."/>
            <person name="Poon T.W."/>
            <person name="Priest M."/>
            <person name="Roberts A."/>
            <person name="Saif S."/>
            <person name="Shea T."/>
            <person name="Sykes S."/>
            <person name="Wortman J."/>
            <person name="Nusbaum C."/>
            <person name="Birren B."/>
        </authorList>
    </citation>
    <scope>NUCLEOTIDE SEQUENCE [LARGE SCALE GENOMIC DNA]</scope>
    <source>
        <strain evidence="2 3">17X</strain>
    </source>
</reference>
<name>V7PTW9_PLAYE</name>
<dbReference type="GO" id="GO:0005730">
    <property type="term" value="C:nucleolus"/>
    <property type="evidence" value="ECO:0007669"/>
    <property type="project" value="TreeGrafter"/>
</dbReference>
<dbReference type="PANTHER" id="PTHR14428">
    <property type="entry name" value="NUCLEOLAR COMPLEX PROTEIN 3"/>
    <property type="match status" value="1"/>
</dbReference>
<evidence type="ECO:0000313" key="2">
    <source>
        <dbReference type="EMBL" id="ETB63036.1"/>
    </source>
</evidence>